<feature type="compositionally biased region" description="Low complexity" evidence="5">
    <location>
        <begin position="684"/>
        <end position="700"/>
    </location>
</feature>
<keyword evidence="2" id="KW-0238">DNA-binding</keyword>
<dbReference type="InterPro" id="IPR003340">
    <property type="entry name" value="B3_DNA-bd"/>
</dbReference>
<dbReference type="Pfam" id="PF02362">
    <property type="entry name" value="B3"/>
    <property type="match status" value="1"/>
</dbReference>
<dbReference type="SUPFAM" id="SSF101936">
    <property type="entry name" value="DNA-binding pseudobarrel domain"/>
    <property type="match status" value="1"/>
</dbReference>
<keyword evidence="3" id="KW-0804">Transcription</keyword>
<reference evidence="7" key="1">
    <citation type="submission" date="2024-02" db="EMBL/GenBank/DDBJ databases">
        <authorList>
            <consortium name="ELIXIR-Norway"/>
            <consortium name="Elixir Norway"/>
        </authorList>
    </citation>
    <scope>NUCLEOTIDE SEQUENCE</scope>
</reference>
<feature type="region of interest" description="Disordered" evidence="5">
    <location>
        <begin position="117"/>
        <end position="177"/>
    </location>
</feature>
<evidence type="ECO:0000313" key="7">
    <source>
        <dbReference type="EMBL" id="CAK9264842.1"/>
    </source>
</evidence>
<accession>A0ABP0WEM2</accession>
<protein>
    <recommendedName>
        <fullName evidence="6">TF-B3 domain-containing protein</fullName>
    </recommendedName>
</protein>
<dbReference type="SMART" id="SM01019">
    <property type="entry name" value="B3"/>
    <property type="match status" value="1"/>
</dbReference>
<keyword evidence="8" id="KW-1185">Reference proteome</keyword>
<dbReference type="PANTHER" id="PTHR31140:SF74">
    <property type="entry name" value="B3 DOMAIN-CONTAINING TRANSCRIPTION FACTOR LEC2"/>
    <property type="match status" value="1"/>
</dbReference>
<name>A0ABP0WEM2_9BRYO</name>
<feature type="compositionally biased region" description="Polar residues" evidence="5">
    <location>
        <begin position="705"/>
        <end position="716"/>
    </location>
</feature>
<feature type="region of interest" description="Disordered" evidence="5">
    <location>
        <begin position="590"/>
        <end position="716"/>
    </location>
</feature>
<evidence type="ECO:0000256" key="4">
    <source>
        <dbReference type="ARBA" id="ARBA00023242"/>
    </source>
</evidence>
<sequence length="791" mass="83631">MDVVDGKIVSAAENKRGFWVGTKRASDSVVTEGSASSFRAAGAGSTISGEKIPFLVEQMTKITTIPSPPPLPVLSDDSFIDVREWLGQINSRSSNESPAGCTLATSSCEPGLTAVRSPGNAQVPSGAPHLRQHPAAAGYAGGAPSPPFLKRQKSGGLSREPGWMPDEPLSPRKAGAAGKTTAALAIVKREPVSSENCTNRMNGIYDEGPCSPLQQKKSMMPGPSPHPRPEQLLASCCKTSEPTVSSASLPADFAAKTLTRCTTSGATAASPGIANEPSMMRYRTTTISTAPAATITTPRTIQPSSVFDAAPCSFIGSSSCMTHVIPGGGSSSDFGCVAAARHRRSSSAAAAMTSCCYGGSAADHAVSQQLPVKRSLLQSQDHLAENSSACSTRSVSMHSDHTGTTRFRHMHSAAAGARAAPLSCSSTGMAWSSPPAESGPIVVDTPLVSWASYSQAANSVFSTKPPASPSRSWAEPLRILLQKELTLTDVGELGRIILPKKDAESQLPQLDAKEGQFLQMEDYNSNRHWSLRYKWWPNNKSRMYLLESAGEFIKFYELKEKDMLILYKDAEGKLHFESWGLQVIRGQKATPPSFLQNDSSGDPTASSCSKNTGRRSIKGVCSRGAASTCSPRIASPSSAMPRQWGRRGCTEPVSALDSEAKKGSLRVKLENSSSSAEGNTSKDTGSPPNSTGSGSSTGEGDFVSPPTSLNPTNATHLDTKPLNCDLMLAPGVQVCPNAFAEVVNDLDVETENASLGYMLQLDTGFDWGKLPDPPALELPSFKFEETWGDSM</sequence>
<feature type="domain" description="TF-B3" evidence="6">
    <location>
        <begin position="481"/>
        <end position="579"/>
    </location>
</feature>
<evidence type="ECO:0000259" key="6">
    <source>
        <dbReference type="SMART" id="SM01019"/>
    </source>
</evidence>
<evidence type="ECO:0000256" key="5">
    <source>
        <dbReference type="SAM" id="MobiDB-lite"/>
    </source>
</evidence>
<dbReference type="Proteomes" id="UP001497444">
    <property type="component" value="Chromosome 17"/>
</dbReference>
<feature type="compositionally biased region" description="Polar residues" evidence="5">
    <location>
        <begin position="670"/>
        <end position="683"/>
    </location>
</feature>
<evidence type="ECO:0000256" key="1">
    <source>
        <dbReference type="ARBA" id="ARBA00023015"/>
    </source>
</evidence>
<dbReference type="InterPro" id="IPR044800">
    <property type="entry name" value="LEC2-like"/>
</dbReference>
<gene>
    <name evidence="7" type="ORF">CSSPJE1EN1_LOCUS10320</name>
</gene>
<dbReference type="EMBL" id="OZ020112">
    <property type="protein sequence ID" value="CAK9264842.1"/>
    <property type="molecule type" value="Genomic_DNA"/>
</dbReference>
<evidence type="ECO:0000313" key="8">
    <source>
        <dbReference type="Proteomes" id="UP001497444"/>
    </source>
</evidence>
<dbReference type="InterPro" id="IPR015300">
    <property type="entry name" value="DNA-bd_pseudobarrel_sf"/>
</dbReference>
<feature type="compositionally biased region" description="Polar residues" evidence="5">
    <location>
        <begin position="625"/>
        <end position="640"/>
    </location>
</feature>
<organism evidence="7 8">
    <name type="scientific">Sphagnum jensenii</name>
    <dbReference type="NCBI Taxonomy" id="128206"/>
    <lineage>
        <taxon>Eukaryota</taxon>
        <taxon>Viridiplantae</taxon>
        <taxon>Streptophyta</taxon>
        <taxon>Embryophyta</taxon>
        <taxon>Bryophyta</taxon>
        <taxon>Sphagnophytina</taxon>
        <taxon>Sphagnopsida</taxon>
        <taxon>Sphagnales</taxon>
        <taxon>Sphagnaceae</taxon>
        <taxon>Sphagnum</taxon>
    </lineage>
</organism>
<keyword evidence="1" id="KW-0805">Transcription regulation</keyword>
<proteinExistence type="predicted"/>
<evidence type="ECO:0000256" key="2">
    <source>
        <dbReference type="ARBA" id="ARBA00023125"/>
    </source>
</evidence>
<dbReference type="CDD" id="cd10017">
    <property type="entry name" value="B3_DNA"/>
    <property type="match status" value="1"/>
</dbReference>
<feature type="compositionally biased region" description="Polar residues" evidence="5">
    <location>
        <begin position="593"/>
        <end position="611"/>
    </location>
</feature>
<evidence type="ECO:0000256" key="3">
    <source>
        <dbReference type="ARBA" id="ARBA00023163"/>
    </source>
</evidence>
<dbReference type="PANTHER" id="PTHR31140">
    <property type="entry name" value="B3 DOMAIN-CONTAINING TRANSCRIPTION FACTOR ABI3"/>
    <property type="match status" value="1"/>
</dbReference>
<keyword evidence="4" id="KW-0539">Nucleus</keyword>
<dbReference type="Gene3D" id="2.40.330.10">
    <property type="entry name" value="DNA-binding pseudobarrel domain"/>
    <property type="match status" value="1"/>
</dbReference>